<dbReference type="EMBL" id="MNAD01001563">
    <property type="protein sequence ID" value="OJT04057.1"/>
    <property type="molecule type" value="Genomic_DNA"/>
</dbReference>
<keyword evidence="5" id="KW-1185">Reference proteome</keyword>
<keyword evidence="2" id="KW-0472">Membrane</keyword>
<feature type="signal peptide" evidence="3">
    <location>
        <begin position="1"/>
        <end position="22"/>
    </location>
</feature>
<name>A0A1M2V957_TRAPU</name>
<evidence type="ECO:0000256" key="1">
    <source>
        <dbReference type="SAM" id="MobiDB-lite"/>
    </source>
</evidence>
<evidence type="ECO:0000313" key="5">
    <source>
        <dbReference type="Proteomes" id="UP000184267"/>
    </source>
</evidence>
<dbReference type="OrthoDB" id="2757832at2759"/>
<evidence type="ECO:0000313" key="4">
    <source>
        <dbReference type="EMBL" id="OJT04057.1"/>
    </source>
</evidence>
<sequence length="417" mass="42541">MLILAAIPVCLAIISAAVGAAADTLLVIDDSDSTAIKYDGPWKGMSQPNLDDTQSPDYLGTLTFSNLSAAFANISFTGTGVAVYGALIPAGTFTRVSQYTIDSQVLKTYSPPQSGPQQHRVQFFASGALPNGQHTLVIENLGQAFYLDFIEINTPNPAGEGANGTTTPQSSSSATSQTTQASQSAQVSLSAQGSPAATKSSGLTPGGIAGIVVGVAALEALIIAAVFWARRRRQRVSQSSVTPYDAPSKGELDAHTVTELPSSKGKSPQHIWTPNGPPTGSSNGGQRTAYSSAPSNPGQTSASTAPLGISTQSASFGSPPIEPPLRLSSPAQSASPPGVPVDSKVPVSAVSTPRPLSIPHAADPDSHHAAARAGPRRSLDGGMRIAGGPPGQAITMSEVGSQSVAHTLPPSYDLYPV</sequence>
<feature type="region of interest" description="Disordered" evidence="1">
    <location>
        <begin position="259"/>
        <end position="392"/>
    </location>
</feature>
<evidence type="ECO:0000256" key="3">
    <source>
        <dbReference type="SAM" id="SignalP"/>
    </source>
</evidence>
<dbReference type="Proteomes" id="UP000184267">
    <property type="component" value="Unassembled WGS sequence"/>
</dbReference>
<dbReference type="AlphaFoldDB" id="A0A1M2V957"/>
<protein>
    <submittedName>
        <fullName evidence="4">Uncharacterized protein</fullName>
    </submittedName>
</protein>
<feature type="region of interest" description="Disordered" evidence="1">
    <location>
        <begin position="157"/>
        <end position="203"/>
    </location>
</feature>
<feature type="compositionally biased region" description="Polar residues" evidence="1">
    <location>
        <begin position="259"/>
        <end position="272"/>
    </location>
</feature>
<proteinExistence type="predicted"/>
<dbReference type="OMA" id="VFWARRR"/>
<gene>
    <name evidence="4" type="ORF">TRAPUB_5293</name>
</gene>
<accession>A0A1M2V957</accession>
<keyword evidence="2" id="KW-0812">Transmembrane</keyword>
<comment type="caution">
    <text evidence="4">The sequence shown here is derived from an EMBL/GenBank/DDBJ whole genome shotgun (WGS) entry which is preliminary data.</text>
</comment>
<reference evidence="4 5" key="1">
    <citation type="submission" date="2016-10" db="EMBL/GenBank/DDBJ databases">
        <title>Genome sequence of the basidiomycete white-rot fungus Trametes pubescens.</title>
        <authorList>
            <person name="Makela M.R."/>
            <person name="Granchi Z."/>
            <person name="Peng M."/>
            <person name="De Vries R.P."/>
            <person name="Grigoriev I."/>
            <person name="Riley R."/>
            <person name="Hilden K."/>
        </authorList>
    </citation>
    <scope>NUCLEOTIDE SEQUENCE [LARGE SCALE GENOMIC DNA]</scope>
    <source>
        <strain evidence="4 5">FBCC735</strain>
    </source>
</reference>
<dbReference type="Gene3D" id="2.60.120.260">
    <property type="entry name" value="Galactose-binding domain-like"/>
    <property type="match status" value="1"/>
</dbReference>
<feature type="chain" id="PRO_5009890597" evidence="3">
    <location>
        <begin position="23"/>
        <end position="417"/>
    </location>
</feature>
<feature type="transmembrane region" description="Helical" evidence="2">
    <location>
        <begin position="208"/>
        <end position="229"/>
    </location>
</feature>
<keyword evidence="3" id="KW-0732">Signal</keyword>
<organism evidence="4 5">
    <name type="scientific">Trametes pubescens</name>
    <name type="common">White-rot fungus</name>
    <dbReference type="NCBI Taxonomy" id="154538"/>
    <lineage>
        <taxon>Eukaryota</taxon>
        <taxon>Fungi</taxon>
        <taxon>Dikarya</taxon>
        <taxon>Basidiomycota</taxon>
        <taxon>Agaricomycotina</taxon>
        <taxon>Agaricomycetes</taxon>
        <taxon>Polyporales</taxon>
        <taxon>Polyporaceae</taxon>
        <taxon>Trametes</taxon>
    </lineage>
</organism>
<keyword evidence="2" id="KW-1133">Transmembrane helix</keyword>
<feature type="compositionally biased region" description="Low complexity" evidence="1">
    <location>
        <begin position="165"/>
        <end position="194"/>
    </location>
</feature>
<dbReference type="STRING" id="154538.A0A1M2V957"/>
<evidence type="ECO:0000256" key="2">
    <source>
        <dbReference type="SAM" id="Phobius"/>
    </source>
</evidence>
<feature type="compositionally biased region" description="Polar residues" evidence="1">
    <location>
        <begin position="286"/>
        <end position="316"/>
    </location>
</feature>